<dbReference type="AlphaFoldDB" id="B8BQ77"/>
<dbReference type="CDD" id="cd00051">
    <property type="entry name" value="EFh"/>
    <property type="match status" value="1"/>
</dbReference>
<dbReference type="InParanoid" id="B8BQ77"/>
<evidence type="ECO:0000313" key="3">
    <source>
        <dbReference type="EMBL" id="EED96315.1"/>
    </source>
</evidence>
<dbReference type="InterPro" id="IPR018247">
    <property type="entry name" value="EF_Hand_1_Ca_BS"/>
</dbReference>
<dbReference type="Gene3D" id="1.10.238.10">
    <property type="entry name" value="EF-hand"/>
    <property type="match status" value="1"/>
</dbReference>
<dbReference type="HOGENOM" id="CLU_2504767_0_0_1"/>
<evidence type="ECO:0000256" key="1">
    <source>
        <dbReference type="ARBA" id="ARBA00022837"/>
    </source>
</evidence>
<evidence type="ECO:0000259" key="2">
    <source>
        <dbReference type="PROSITE" id="PS50222"/>
    </source>
</evidence>
<reference evidence="3 4" key="2">
    <citation type="journal article" date="2008" name="Nature">
        <title>The Phaeodactylum genome reveals the evolutionary history of diatom genomes.</title>
        <authorList>
            <person name="Bowler C."/>
            <person name="Allen A.E."/>
            <person name="Badger J.H."/>
            <person name="Grimwood J."/>
            <person name="Jabbari K."/>
            <person name="Kuo A."/>
            <person name="Maheswari U."/>
            <person name="Martens C."/>
            <person name="Maumus F."/>
            <person name="Otillar R.P."/>
            <person name="Rayko E."/>
            <person name="Salamov A."/>
            <person name="Vandepoele K."/>
            <person name="Beszteri B."/>
            <person name="Gruber A."/>
            <person name="Heijde M."/>
            <person name="Katinka M."/>
            <person name="Mock T."/>
            <person name="Valentin K."/>
            <person name="Verret F."/>
            <person name="Berges J.A."/>
            <person name="Brownlee C."/>
            <person name="Cadoret J.P."/>
            <person name="Chiovitti A."/>
            <person name="Choi C.J."/>
            <person name="Coesel S."/>
            <person name="De Martino A."/>
            <person name="Detter J.C."/>
            <person name="Durkin C."/>
            <person name="Falciatore A."/>
            <person name="Fournet J."/>
            <person name="Haruta M."/>
            <person name="Huysman M.J."/>
            <person name="Jenkins B.D."/>
            <person name="Jiroutova K."/>
            <person name="Jorgensen R.E."/>
            <person name="Joubert Y."/>
            <person name="Kaplan A."/>
            <person name="Kroger N."/>
            <person name="Kroth P.G."/>
            <person name="La Roche J."/>
            <person name="Lindquist E."/>
            <person name="Lommer M."/>
            <person name="Martin-Jezequel V."/>
            <person name="Lopez P.J."/>
            <person name="Lucas S."/>
            <person name="Mangogna M."/>
            <person name="McGinnis K."/>
            <person name="Medlin L.K."/>
            <person name="Montsant A."/>
            <person name="Oudot-Le Secq M.P."/>
            <person name="Napoli C."/>
            <person name="Obornik M."/>
            <person name="Parker M.S."/>
            <person name="Petit J.L."/>
            <person name="Porcel B.M."/>
            <person name="Poulsen N."/>
            <person name="Robison M."/>
            <person name="Rychlewski L."/>
            <person name="Rynearson T.A."/>
            <person name="Schmutz J."/>
            <person name="Shapiro H."/>
            <person name="Siaut M."/>
            <person name="Stanley M."/>
            <person name="Sussman M.R."/>
            <person name="Taylor A.R."/>
            <person name="Vardi A."/>
            <person name="von Dassow P."/>
            <person name="Vyverman W."/>
            <person name="Willis A."/>
            <person name="Wyrwicz L.S."/>
            <person name="Rokhsar D.S."/>
            <person name="Weissenbach J."/>
            <person name="Armbrust E.V."/>
            <person name="Green B.R."/>
            <person name="Van de Peer Y."/>
            <person name="Grigoriev I.V."/>
        </authorList>
    </citation>
    <scope>NUCLEOTIDE SEQUENCE [LARGE SCALE GENOMIC DNA]</scope>
    <source>
        <strain evidence="3 4">CCMP1335</strain>
    </source>
</reference>
<reference evidence="3 4" key="1">
    <citation type="journal article" date="2004" name="Science">
        <title>The genome of the diatom Thalassiosira pseudonana: ecology, evolution, and metabolism.</title>
        <authorList>
            <person name="Armbrust E.V."/>
            <person name="Berges J.A."/>
            <person name="Bowler C."/>
            <person name="Green B.R."/>
            <person name="Martinez D."/>
            <person name="Putnam N.H."/>
            <person name="Zhou S."/>
            <person name="Allen A.E."/>
            <person name="Apt K.E."/>
            <person name="Bechner M."/>
            <person name="Brzezinski M.A."/>
            <person name="Chaal B.K."/>
            <person name="Chiovitti A."/>
            <person name="Davis A.K."/>
            <person name="Demarest M.S."/>
            <person name="Detter J.C."/>
            <person name="Glavina T."/>
            <person name="Goodstein D."/>
            <person name="Hadi M.Z."/>
            <person name="Hellsten U."/>
            <person name="Hildebrand M."/>
            <person name="Jenkins B.D."/>
            <person name="Jurka J."/>
            <person name="Kapitonov V.V."/>
            <person name="Kroger N."/>
            <person name="Lau W.W."/>
            <person name="Lane T.W."/>
            <person name="Larimer F.W."/>
            <person name="Lippmeier J.C."/>
            <person name="Lucas S."/>
            <person name="Medina M."/>
            <person name="Montsant A."/>
            <person name="Obornik M."/>
            <person name="Parker M.S."/>
            <person name="Palenik B."/>
            <person name="Pazour G.J."/>
            <person name="Richardson P.M."/>
            <person name="Rynearson T.A."/>
            <person name="Saito M.A."/>
            <person name="Schwartz D.C."/>
            <person name="Thamatrakoln K."/>
            <person name="Valentin K."/>
            <person name="Vardi A."/>
            <person name="Wilkerson F.P."/>
            <person name="Rokhsar D.S."/>
        </authorList>
    </citation>
    <scope>NUCLEOTIDE SEQUENCE [LARGE SCALE GENOMIC DNA]</scope>
    <source>
        <strain evidence="3 4">CCMP1335</strain>
    </source>
</reference>
<sequence>IAQYLESGSTKDLDTLWKILDINGDGTISPEELKQYIVESDMKSITSQEFDILYDAVDEDSNGEITYEEFTAFFCHLHESSFQDFA</sequence>
<dbReference type="KEGG" id="tps:THAPSDRAFT_260844"/>
<feature type="non-terminal residue" evidence="3">
    <location>
        <position position="86"/>
    </location>
</feature>
<evidence type="ECO:0000313" key="4">
    <source>
        <dbReference type="Proteomes" id="UP000001449"/>
    </source>
</evidence>
<dbReference type="GO" id="GO:0005509">
    <property type="term" value="F:calcium ion binding"/>
    <property type="evidence" value="ECO:0007669"/>
    <property type="project" value="InterPro"/>
</dbReference>
<protein>
    <submittedName>
        <fullName evidence="3">Calcium-binding protein</fullName>
    </submittedName>
</protein>
<feature type="non-terminal residue" evidence="3">
    <location>
        <position position="1"/>
    </location>
</feature>
<keyword evidence="4" id="KW-1185">Reference proteome</keyword>
<dbReference type="GeneID" id="7449118"/>
<dbReference type="InterPro" id="IPR002048">
    <property type="entry name" value="EF_hand_dom"/>
</dbReference>
<dbReference type="EMBL" id="CM000638">
    <property type="protein sequence ID" value="EED96315.1"/>
    <property type="molecule type" value="Genomic_DNA"/>
</dbReference>
<keyword evidence="1" id="KW-0106">Calcium</keyword>
<dbReference type="InterPro" id="IPR011992">
    <property type="entry name" value="EF-hand-dom_pair"/>
</dbReference>
<feature type="domain" description="EF-hand" evidence="2">
    <location>
        <begin position="8"/>
        <end position="43"/>
    </location>
</feature>
<dbReference type="Pfam" id="PF13499">
    <property type="entry name" value="EF-hand_7"/>
    <property type="match status" value="1"/>
</dbReference>
<dbReference type="PROSITE" id="PS00018">
    <property type="entry name" value="EF_HAND_1"/>
    <property type="match status" value="2"/>
</dbReference>
<accession>B8BQ77</accession>
<name>B8BQ77_THAPS</name>
<dbReference type="Proteomes" id="UP000001449">
    <property type="component" value="Chromosome 1"/>
</dbReference>
<dbReference type="RefSeq" id="XP_002286674.1">
    <property type="nucleotide sequence ID" value="XM_002286638.1"/>
</dbReference>
<dbReference type="SMART" id="SM00054">
    <property type="entry name" value="EFh"/>
    <property type="match status" value="2"/>
</dbReference>
<dbReference type="SUPFAM" id="SSF47473">
    <property type="entry name" value="EF-hand"/>
    <property type="match status" value="1"/>
</dbReference>
<dbReference type="PaxDb" id="35128-Thaps260844"/>
<feature type="domain" description="EF-hand" evidence="2">
    <location>
        <begin position="45"/>
        <end position="80"/>
    </location>
</feature>
<proteinExistence type="predicted"/>
<dbReference type="PROSITE" id="PS50222">
    <property type="entry name" value="EF_HAND_2"/>
    <property type="match status" value="2"/>
</dbReference>
<gene>
    <name evidence="3" type="ORF">THAPSDRAFT_260844</name>
</gene>
<organism evidence="3 4">
    <name type="scientific">Thalassiosira pseudonana</name>
    <name type="common">Marine diatom</name>
    <name type="synonym">Cyclotella nana</name>
    <dbReference type="NCBI Taxonomy" id="35128"/>
    <lineage>
        <taxon>Eukaryota</taxon>
        <taxon>Sar</taxon>
        <taxon>Stramenopiles</taxon>
        <taxon>Ochrophyta</taxon>
        <taxon>Bacillariophyta</taxon>
        <taxon>Coscinodiscophyceae</taxon>
        <taxon>Thalassiosirophycidae</taxon>
        <taxon>Thalassiosirales</taxon>
        <taxon>Thalassiosiraceae</taxon>
        <taxon>Thalassiosira</taxon>
    </lineage>
</organism>